<evidence type="ECO:0000256" key="1">
    <source>
        <dbReference type="SAM" id="SignalP"/>
    </source>
</evidence>
<sequence length="158" mass="17079">MKRIFQIATVIASVLIIFSSCSVVSKTAGVDRSRFVGTWTVTGVTYEGIIGAAVQKAFDQAPPTAFAGSTWQLTNSGNGVYTLTDGTSQSIYWSYYNPGGGVEPQFQFKKVYQGDKLKNIDSGYRLVIGSIDGSSMVLKSPIDLNGKTGYVVYSFNKK</sequence>
<dbReference type="EMBL" id="CM001403">
    <property type="protein sequence ID" value="EHQ28492.1"/>
    <property type="molecule type" value="Genomic_DNA"/>
</dbReference>
<dbReference type="eggNOG" id="ENOG50311W3">
    <property type="taxonomic scope" value="Bacteria"/>
</dbReference>
<dbReference type="STRING" id="714943.Mucpa_4402"/>
<evidence type="ECO:0000313" key="3">
    <source>
        <dbReference type="Proteomes" id="UP000002774"/>
    </source>
</evidence>
<evidence type="ECO:0008006" key="4">
    <source>
        <dbReference type="Google" id="ProtNLM"/>
    </source>
</evidence>
<accession>H1Y2U7</accession>
<proteinExistence type="predicted"/>
<dbReference type="RefSeq" id="WP_008509346.1">
    <property type="nucleotide sequence ID" value="NZ_CM001403.1"/>
</dbReference>
<keyword evidence="1" id="KW-0732">Signal</keyword>
<keyword evidence="3" id="KW-1185">Reference proteome</keyword>
<dbReference type="PROSITE" id="PS51257">
    <property type="entry name" value="PROKAR_LIPOPROTEIN"/>
    <property type="match status" value="1"/>
</dbReference>
<gene>
    <name evidence="2" type="ORF">Mucpa_4402</name>
</gene>
<protein>
    <recommendedName>
        <fullName evidence="4">Lipocalin-like domain-containing protein</fullName>
    </recommendedName>
</protein>
<dbReference type="HOGENOM" id="CLU_123905_0_0_10"/>
<evidence type="ECO:0000313" key="2">
    <source>
        <dbReference type="EMBL" id="EHQ28492.1"/>
    </source>
</evidence>
<feature type="chain" id="PRO_5003558191" description="Lipocalin-like domain-containing protein" evidence="1">
    <location>
        <begin position="26"/>
        <end position="158"/>
    </location>
</feature>
<dbReference type="AlphaFoldDB" id="H1Y2U7"/>
<organism evidence="2 3">
    <name type="scientific">Mucilaginibacter paludis DSM 18603</name>
    <dbReference type="NCBI Taxonomy" id="714943"/>
    <lineage>
        <taxon>Bacteria</taxon>
        <taxon>Pseudomonadati</taxon>
        <taxon>Bacteroidota</taxon>
        <taxon>Sphingobacteriia</taxon>
        <taxon>Sphingobacteriales</taxon>
        <taxon>Sphingobacteriaceae</taxon>
        <taxon>Mucilaginibacter</taxon>
    </lineage>
</organism>
<dbReference type="Proteomes" id="UP000002774">
    <property type="component" value="Chromosome"/>
</dbReference>
<feature type="signal peptide" evidence="1">
    <location>
        <begin position="1"/>
        <end position="25"/>
    </location>
</feature>
<dbReference type="OrthoDB" id="1121756at2"/>
<name>H1Y2U7_9SPHI</name>
<reference evidence="2" key="1">
    <citation type="submission" date="2011-09" db="EMBL/GenBank/DDBJ databases">
        <title>The permanent draft genome of Mucilaginibacter paludis DSM 18603.</title>
        <authorList>
            <consortium name="US DOE Joint Genome Institute (JGI-PGF)"/>
            <person name="Lucas S."/>
            <person name="Han J."/>
            <person name="Lapidus A."/>
            <person name="Bruce D."/>
            <person name="Goodwin L."/>
            <person name="Pitluck S."/>
            <person name="Peters L."/>
            <person name="Kyrpides N."/>
            <person name="Mavromatis K."/>
            <person name="Ivanova N."/>
            <person name="Mikhailova N."/>
            <person name="Held B."/>
            <person name="Detter J.C."/>
            <person name="Tapia R."/>
            <person name="Han C."/>
            <person name="Land M."/>
            <person name="Hauser L."/>
            <person name="Markowitz V."/>
            <person name="Cheng J.-F."/>
            <person name="Hugenholtz P."/>
            <person name="Woyke T."/>
            <person name="Wu D."/>
            <person name="Tindall B."/>
            <person name="Brambilla E."/>
            <person name="Klenk H.-P."/>
            <person name="Eisen J.A."/>
        </authorList>
    </citation>
    <scope>NUCLEOTIDE SEQUENCE [LARGE SCALE GENOMIC DNA]</scope>
    <source>
        <strain evidence="2">DSM 18603</strain>
    </source>
</reference>